<dbReference type="GO" id="GO:1990070">
    <property type="term" value="C:TRAPPI protein complex"/>
    <property type="evidence" value="ECO:0007669"/>
    <property type="project" value="TreeGrafter"/>
</dbReference>
<evidence type="ECO:0000256" key="5">
    <source>
        <dbReference type="ARBA" id="ARBA00022824"/>
    </source>
</evidence>
<keyword evidence="9" id="KW-1185">Reference proteome</keyword>
<name>G7E7R5_MIXOS</name>
<comment type="subcellular location">
    <subcellularLocation>
        <location evidence="1">Endoplasmic reticulum</location>
    </subcellularLocation>
    <subcellularLocation>
        <location evidence="2">Golgi apparatus</location>
    </subcellularLocation>
</comment>
<dbReference type="InterPro" id="IPR024096">
    <property type="entry name" value="NO_sig/Golgi_transp_ligand-bd"/>
</dbReference>
<dbReference type="PANTHER" id="PTHR20902:SF0">
    <property type="entry name" value="TRAFFICKING PROTEIN PARTICLE COMPLEX SUBUNIT 5"/>
    <property type="match status" value="1"/>
</dbReference>
<dbReference type="EMBL" id="BABT02000165">
    <property type="protein sequence ID" value="GAA98875.1"/>
    <property type="molecule type" value="Genomic_DNA"/>
</dbReference>
<evidence type="ECO:0000256" key="2">
    <source>
        <dbReference type="ARBA" id="ARBA00004555"/>
    </source>
</evidence>
<dbReference type="Gene3D" id="3.30.1380.20">
    <property type="entry name" value="Trafficking protein particle complex subunit 3"/>
    <property type="match status" value="1"/>
</dbReference>
<dbReference type="GO" id="GO:1990071">
    <property type="term" value="C:TRAPPII protein complex"/>
    <property type="evidence" value="ECO:0007669"/>
    <property type="project" value="TreeGrafter"/>
</dbReference>
<dbReference type="InterPro" id="IPR016696">
    <property type="entry name" value="TRAPP-I_su5"/>
</dbReference>
<dbReference type="HOGENOM" id="CLU_073154_1_1_1"/>
<keyword evidence="7" id="KW-0333">Golgi apparatus</keyword>
<dbReference type="GO" id="GO:0005783">
    <property type="term" value="C:endoplasmic reticulum"/>
    <property type="evidence" value="ECO:0007669"/>
    <property type="project" value="UniProtKB-SubCell"/>
</dbReference>
<evidence type="ECO:0000256" key="4">
    <source>
        <dbReference type="ARBA" id="ARBA00022448"/>
    </source>
</evidence>
<dbReference type="GO" id="GO:1990072">
    <property type="term" value="C:TRAPPIII protein complex"/>
    <property type="evidence" value="ECO:0007669"/>
    <property type="project" value="TreeGrafter"/>
</dbReference>
<evidence type="ECO:0000256" key="6">
    <source>
        <dbReference type="ARBA" id="ARBA00022892"/>
    </source>
</evidence>
<dbReference type="Pfam" id="PF04051">
    <property type="entry name" value="TRAPP"/>
    <property type="match status" value="1"/>
</dbReference>
<evidence type="ECO:0000313" key="8">
    <source>
        <dbReference type="EMBL" id="GAA98875.1"/>
    </source>
</evidence>
<keyword evidence="5" id="KW-0256">Endoplasmic reticulum</keyword>
<keyword evidence="6" id="KW-0931">ER-Golgi transport</keyword>
<evidence type="ECO:0000313" key="9">
    <source>
        <dbReference type="Proteomes" id="UP000009131"/>
    </source>
</evidence>
<dbReference type="AlphaFoldDB" id="G7E7R5"/>
<evidence type="ECO:0000256" key="1">
    <source>
        <dbReference type="ARBA" id="ARBA00004240"/>
    </source>
</evidence>
<dbReference type="OrthoDB" id="10254842at2759"/>
<gene>
    <name evidence="8" type="primary">Mo05563</name>
    <name evidence="8" type="ORF">E5Q_05563</name>
</gene>
<dbReference type="Proteomes" id="UP000009131">
    <property type="component" value="Unassembled WGS sequence"/>
</dbReference>
<comment type="caution">
    <text evidence="8">The sequence shown here is derived from an EMBL/GenBank/DDBJ whole genome shotgun (WGS) entry which is preliminary data.</text>
</comment>
<dbReference type="SUPFAM" id="SSF111126">
    <property type="entry name" value="Ligand-binding domain in the NO signalling and Golgi transport"/>
    <property type="match status" value="1"/>
</dbReference>
<dbReference type="eggNOG" id="KOG3315">
    <property type="taxonomic scope" value="Eukaryota"/>
</dbReference>
<reference evidence="8 9" key="1">
    <citation type="journal article" date="2011" name="J. Gen. Appl. Microbiol.">
        <title>Draft genome sequencing of the enigmatic basidiomycete Mixia osmundae.</title>
        <authorList>
            <person name="Nishida H."/>
            <person name="Nagatsuka Y."/>
            <person name="Sugiyama J."/>
        </authorList>
    </citation>
    <scope>NUCLEOTIDE SEQUENCE [LARGE SCALE GENOMIC DNA]</scope>
    <source>
        <strain evidence="9">CBS 9802 / IAM 14324 / JCM 22182 / KY 12970</strain>
    </source>
</reference>
<dbReference type="InterPro" id="IPR007194">
    <property type="entry name" value="TRAPP_component"/>
</dbReference>
<dbReference type="GO" id="GO:0006888">
    <property type="term" value="P:endoplasmic reticulum to Golgi vesicle-mediated transport"/>
    <property type="evidence" value="ECO:0007669"/>
    <property type="project" value="TreeGrafter"/>
</dbReference>
<dbReference type="CDD" id="cd14943">
    <property type="entry name" value="TRAPPC5_Trs31"/>
    <property type="match status" value="1"/>
</dbReference>
<evidence type="ECO:0008006" key="10">
    <source>
        <dbReference type="Google" id="ProtNLM"/>
    </source>
</evidence>
<protein>
    <recommendedName>
        <fullName evidence="10">Trafficking protein particle complex subunit</fullName>
    </recommendedName>
</protein>
<reference evidence="8 9" key="2">
    <citation type="journal article" date="2012" name="Open Biol.">
        <title>Characteristics of nucleosomes and linker DNA regions on the genome of the basidiomycete Mixia osmundae revealed by mono- and dinucleosome mapping.</title>
        <authorList>
            <person name="Nishida H."/>
            <person name="Kondo S."/>
            <person name="Matsumoto T."/>
            <person name="Suzuki Y."/>
            <person name="Yoshikawa H."/>
            <person name="Taylor T.D."/>
            <person name="Sugiyama J."/>
        </authorList>
    </citation>
    <scope>NUCLEOTIDE SEQUENCE [LARGE SCALE GENOMIC DNA]</scope>
    <source>
        <strain evidence="9">CBS 9802 / IAM 14324 / JCM 22182 / KY 12970</strain>
    </source>
</reference>
<dbReference type="PANTHER" id="PTHR20902">
    <property type="entry name" value="41-2 PROTEIN ANTIGEN-RELATED"/>
    <property type="match status" value="1"/>
</dbReference>
<organism evidence="8 9">
    <name type="scientific">Mixia osmundae (strain CBS 9802 / IAM 14324 / JCM 22182 / KY 12970)</name>
    <dbReference type="NCBI Taxonomy" id="764103"/>
    <lineage>
        <taxon>Eukaryota</taxon>
        <taxon>Fungi</taxon>
        <taxon>Dikarya</taxon>
        <taxon>Basidiomycota</taxon>
        <taxon>Pucciniomycotina</taxon>
        <taxon>Mixiomycetes</taxon>
        <taxon>Mixiales</taxon>
        <taxon>Mixiaceae</taxon>
        <taxon>Mixia</taxon>
    </lineage>
</organism>
<sequence>MADRSGSRTVSAASTAHVLKLRGPSILDKSVVPVRASTLGSLASGVSIGSASRSSAAAQADAHLVALASWQFLFSAIISYSQNRVTGIAEFERKLSALGYRVGARLAELLPLRESLPISTSRTATGPTRQTRLLPLLLYIHTQVYKYLFGAPATALEKSTENQDEYMITDNDPILTRSIEIPKDMSQLSCMAFMAGLVEAICDGGNCQARVTAHSVPTDAFPRRTVLLVKLDASVMEREAKLG</sequence>
<dbReference type="FunFam" id="3.30.1380.20:FF:000002">
    <property type="entry name" value="Trafficking protein particle complex subunit"/>
    <property type="match status" value="1"/>
</dbReference>
<keyword evidence="4" id="KW-0813">Transport</keyword>
<dbReference type="OMA" id="YMVKFDD"/>
<dbReference type="InParanoid" id="G7E7R5"/>
<dbReference type="STRING" id="764103.G7E7R5"/>
<proteinExistence type="inferred from homology"/>
<dbReference type="FunCoup" id="G7E7R5">
    <property type="interactions" value="167"/>
</dbReference>
<evidence type="ECO:0000256" key="3">
    <source>
        <dbReference type="ARBA" id="ARBA00006218"/>
    </source>
</evidence>
<dbReference type="RefSeq" id="XP_014567039.1">
    <property type="nucleotide sequence ID" value="XM_014711553.1"/>
</dbReference>
<evidence type="ECO:0000256" key="7">
    <source>
        <dbReference type="ARBA" id="ARBA00023034"/>
    </source>
</evidence>
<comment type="similarity">
    <text evidence="3">Belongs to the TRAPP small subunits family. BET3 subfamily.</text>
</comment>
<accession>G7E7R5</accession>